<dbReference type="AlphaFoldDB" id="A0AAV4DWQ7"/>
<protein>
    <submittedName>
        <fullName evidence="2">PiggyBac transposable element-derived protein 4-like</fullName>
    </submittedName>
</protein>
<accession>A0AAV4DWQ7</accession>
<feature type="domain" description="PiggyBac transposable element-derived protein" evidence="1">
    <location>
        <begin position="36"/>
        <end position="184"/>
    </location>
</feature>
<dbReference type="Proteomes" id="UP000735302">
    <property type="component" value="Unassembled WGS sequence"/>
</dbReference>
<dbReference type="Pfam" id="PF13843">
    <property type="entry name" value="DDE_Tnp_1_7"/>
    <property type="match status" value="1"/>
</dbReference>
<proteinExistence type="predicted"/>
<evidence type="ECO:0000313" key="2">
    <source>
        <dbReference type="EMBL" id="GFO48271.1"/>
    </source>
</evidence>
<evidence type="ECO:0000313" key="3">
    <source>
        <dbReference type="Proteomes" id="UP000735302"/>
    </source>
</evidence>
<dbReference type="EMBL" id="BLXT01008384">
    <property type="protein sequence ID" value="GFO48271.1"/>
    <property type="molecule type" value="Genomic_DNA"/>
</dbReference>
<name>A0AAV4DWQ7_9GAST</name>
<dbReference type="InterPro" id="IPR029526">
    <property type="entry name" value="PGBD"/>
</dbReference>
<keyword evidence="3" id="KW-1185">Reference proteome</keyword>
<reference evidence="2 3" key="1">
    <citation type="journal article" date="2021" name="Elife">
        <title>Chloroplast acquisition without the gene transfer in kleptoplastic sea slugs, Plakobranchus ocellatus.</title>
        <authorList>
            <person name="Maeda T."/>
            <person name="Takahashi S."/>
            <person name="Yoshida T."/>
            <person name="Shimamura S."/>
            <person name="Takaki Y."/>
            <person name="Nagai Y."/>
            <person name="Toyoda A."/>
            <person name="Suzuki Y."/>
            <person name="Arimoto A."/>
            <person name="Ishii H."/>
            <person name="Satoh N."/>
            <person name="Nishiyama T."/>
            <person name="Hasebe M."/>
            <person name="Maruyama T."/>
            <person name="Minagawa J."/>
            <person name="Obokata J."/>
            <person name="Shigenobu S."/>
        </authorList>
    </citation>
    <scope>NUCLEOTIDE SEQUENCE [LARGE SCALE GENOMIC DNA]</scope>
</reference>
<organism evidence="2 3">
    <name type="scientific">Plakobranchus ocellatus</name>
    <dbReference type="NCBI Taxonomy" id="259542"/>
    <lineage>
        <taxon>Eukaryota</taxon>
        <taxon>Metazoa</taxon>
        <taxon>Spiralia</taxon>
        <taxon>Lophotrochozoa</taxon>
        <taxon>Mollusca</taxon>
        <taxon>Gastropoda</taxon>
        <taxon>Heterobranchia</taxon>
        <taxon>Euthyneura</taxon>
        <taxon>Panpulmonata</taxon>
        <taxon>Sacoglossa</taxon>
        <taxon>Placobranchoidea</taxon>
        <taxon>Plakobranchidae</taxon>
        <taxon>Plakobranchus</taxon>
    </lineage>
</organism>
<gene>
    <name evidence="2" type="ORF">PoB_007477600</name>
</gene>
<comment type="caution">
    <text evidence="2">The sequence shown here is derived from an EMBL/GenBank/DDBJ whole genome shotgun (WGS) entry which is preliminary data.</text>
</comment>
<dbReference type="PANTHER" id="PTHR46599">
    <property type="entry name" value="PIGGYBAC TRANSPOSABLE ELEMENT-DERIVED PROTEIN 4"/>
    <property type="match status" value="1"/>
</dbReference>
<evidence type="ECO:0000259" key="1">
    <source>
        <dbReference type="Pfam" id="PF13843"/>
    </source>
</evidence>
<dbReference type="PANTHER" id="PTHR46599:SF3">
    <property type="entry name" value="PIGGYBAC TRANSPOSABLE ELEMENT-DERIVED PROTEIN 4"/>
    <property type="match status" value="1"/>
</dbReference>
<sequence length="187" mass="21649">MEKTEVVYVGEEEIDLVDLFLWETTKDALGISTKGSPQYDTLFKIRPLYDHLNTRFPQVYYPEQQIAVDESMLMPFHGRVEFRQYLPSKPIKYGLYFCCESSSGYVLKMLFYTGKDTTEPERGHGEQVVRKVTTAYQGEGHTVYRDSFFSTFVLFKDLLQNQTTACGTTNKNRKGLPKDLTDKKFEA</sequence>